<evidence type="ECO:0000256" key="10">
    <source>
        <dbReference type="ARBA" id="ARBA00022884"/>
    </source>
</evidence>
<evidence type="ECO:0000256" key="17">
    <source>
        <dbReference type="ARBA" id="ARBA00076054"/>
    </source>
</evidence>
<proteinExistence type="inferred from homology"/>
<evidence type="ECO:0000256" key="20">
    <source>
        <dbReference type="SAM" id="MobiDB-lite"/>
    </source>
</evidence>
<evidence type="ECO:0000256" key="14">
    <source>
        <dbReference type="ARBA" id="ARBA00055322"/>
    </source>
</evidence>
<dbReference type="SUPFAM" id="SSF50978">
    <property type="entry name" value="WD40 repeat-like"/>
    <property type="match status" value="1"/>
</dbReference>
<dbReference type="InterPro" id="IPR039241">
    <property type="entry name" value="Rrp9-like"/>
</dbReference>
<dbReference type="Pfam" id="PF00400">
    <property type="entry name" value="WD40"/>
    <property type="match status" value="6"/>
</dbReference>
<evidence type="ECO:0000256" key="3">
    <source>
        <dbReference type="ARBA" id="ARBA00022481"/>
    </source>
</evidence>
<feature type="compositionally biased region" description="Acidic residues" evidence="20">
    <location>
        <begin position="41"/>
        <end position="54"/>
    </location>
</feature>
<dbReference type="PRINTS" id="PR00320">
    <property type="entry name" value="GPROTEINBRPT"/>
</dbReference>
<evidence type="ECO:0000256" key="5">
    <source>
        <dbReference type="ARBA" id="ARBA00022552"/>
    </source>
</evidence>
<dbReference type="InterPro" id="IPR036322">
    <property type="entry name" value="WD40_repeat_dom_sf"/>
</dbReference>
<dbReference type="GO" id="GO:0005730">
    <property type="term" value="C:nucleolus"/>
    <property type="evidence" value="ECO:0007669"/>
    <property type="project" value="UniProtKB-SubCell"/>
</dbReference>
<keyword evidence="9" id="KW-0832">Ubl conjugation</keyword>
<evidence type="ECO:0000256" key="13">
    <source>
        <dbReference type="ARBA" id="ARBA00023274"/>
    </source>
</evidence>
<evidence type="ECO:0000256" key="11">
    <source>
        <dbReference type="ARBA" id="ARBA00022990"/>
    </source>
</evidence>
<dbReference type="InterPro" id="IPR001680">
    <property type="entry name" value="WD40_rpt"/>
</dbReference>
<feature type="repeat" description="WD" evidence="19">
    <location>
        <begin position="317"/>
        <end position="357"/>
    </location>
</feature>
<comment type="caution">
    <text evidence="21">The sequence shown here is derived from an EMBL/GenBank/DDBJ whole genome shotgun (WGS) entry which is preliminary data.</text>
</comment>
<keyword evidence="5" id="KW-0698">rRNA processing</keyword>
<dbReference type="InterPro" id="IPR020472">
    <property type="entry name" value="WD40_PAC1"/>
</dbReference>
<dbReference type="PROSITE" id="PS50082">
    <property type="entry name" value="WD_REPEATS_2"/>
    <property type="match status" value="5"/>
</dbReference>
<dbReference type="GO" id="GO:0006364">
    <property type="term" value="P:rRNA processing"/>
    <property type="evidence" value="ECO:0007669"/>
    <property type="project" value="UniProtKB-KW"/>
</dbReference>
<sequence>MSFFIRNKRKQSEANGVKLQGRKSQNKKQKFVGKRKRSALDEEIESESDVDSDGADERRKADVSSEEEEETPQEKKLRLAKQYLAELEKEEAEKRETDDVSHDAISHRLQQDALEQSGKLHKTVSDQYTCPDPSAVRVLRGHQLPVTCAVISPDSKSAFSASKDGSIIKWCLETYRKLHVMPGGRKGTEKTHVGHTACILCLAISSDGKYLAAGDANNIIHIWDPATCKLVHTFRGHRKPVTGVAFRRNTHQLFSASQDRMVKIWNLDEMAYVESLYGHQDAITAIDSLIRERAVTCGGRDRSVRIWKVMEESQLVFHGHTGSIDCVSLINESSFITGGEDNCLCLWTVMKKKPVYMRRNAHGTSDGESTQTVEENWITAVASLQFTDLVASGSKDGCVRLWKCSADFRSLSPLFSVPVPGFINSLQFSPTGDFLLAGVGQEHRLGRWWRLRQAKNAVYVIPLPKTPTSS</sequence>
<comment type="subunit">
    <text evidence="15">Interacts specifically with the U3 small nucleolar RNA (U3 snoRNA). Binds a sub-fragment of the U3 snoRNA surrounding the B/C motif (3UBC). This association with the U3BC RNA is dependent on the binding of a protein called 15.5K to the box B/C motif. The association of the protein with the U3BC RNA was found to be also dependent on a conserved RNA structure that flanks the box B/C motif. Part of the small subunit (SSU) processome, composed of more than 70 proteins and the RNA chaperone small nucleolar RNA (snoRNA) U3.</text>
</comment>
<evidence type="ECO:0000256" key="2">
    <source>
        <dbReference type="ARBA" id="ARBA00006777"/>
    </source>
</evidence>
<dbReference type="SMART" id="SM00320">
    <property type="entry name" value="WD40"/>
    <property type="match status" value="7"/>
</dbReference>
<evidence type="ECO:0000256" key="12">
    <source>
        <dbReference type="ARBA" id="ARBA00023242"/>
    </source>
</evidence>
<comment type="similarity">
    <text evidence="2">Belongs to the WD repeat RRP9 family.</text>
</comment>
<keyword evidence="8" id="KW-0677">Repeat</keyword>
<keyword evidence="10" id="KW-0694">RNA-binding</keyword>
<gene>
    <name evidence="21" type="ORF">BaRGS_00005270</name>
</gene>
<name>A0ABD0LWD3_9CAEN</name>
<dbReference type="GO" id="GO:1990904">
    <property type="term" value="C:ribonucleoprotein complex"/>
    <property type="evidence" value="ECO:0007669"/>
    <property type="project" value="UniProtKB-KW"/>
</dbReference>
<comment type="subcellular location">
    <subcellularLocation>
        <location evidence="1">Nucleus</location>
        <location evidence="1">Nucleolus</location>
    </subcellularLocation>
</comment>
<feature type="repeat" description="WD" evidence="19">
    <location>
        <begin position="192"/>
        <end position="233"/>
    </location>
</feature>
<dbReference type="EMBL" id="JACVVK020000020">
    <property type="protein sequence ID" value="KAK7503349.1"/>
    <property type="molecule type" value="Genomic_DNA"/>
</dbReference>
<evidence type="ECO:0000256" key="1">
    <source>
        <dbReference type="ARBA" id="ARBA00004604"/>
    </source>
</evidence>
<evidence type="ECO:0000256" key="9">
    <source>
        <dbReference type="ARBA" id="ARBA00022843"/>
    </source>
</evidence>
<feature type="compositionally biased region" description="Basic residues" evidence="20">
    <location>
        <begin position="20"/>
        <end position="37"/>
    </location>
</feature>
<dbReference type="GO" id="GO:0003723">
    <property type="term" value="F:RNA binding"/>
    <property type="evidence" value="ECO:0007669"/>
    <property type="project" value="UniProtKB-KW"/>
</dbReference>
<reference evidence="21 22" key="1">
    <citation type="journal article" date="2023" name="Sci. Data">
        <title>Genome assembly of the Korean intertidal mud-creeper Batillaria attramentaria.</title>
        <authorList>
            <person name="Patra A.K."/>
            <person name="Ho P.T."/>
            <person name="Jun S."/>
            <person name="Lee S.J."/>
            <person name="Kim Y."/>
            <person name="Won Y.J."/>
        </authorList>
    </citation>
    <scope>NUCLEOTIDE SEQUENCE [LARGE SCALE GENOMIC DNA]</scope>
    <source>
        <strain evidence="21">Wonlab-2016</strain>
    </source>
</reference>
<protein>
    <recommendedName>
        <fullName evidence="16">U3 small nucleolar RNA-interacting protein 2</fullName>
    </recommendedName>
    <alternativeName>
        <fullName evidence="18">RRP9 homolog</fullName>
    </alternativeName>
    <alternativeName>
        <fullName evidence="17">U3 small nucleolar ribonucleoprotein-associated 55 kDa protein</fullName>
    </alternativeName>
</protein>
<dbReference type="FunFam" id="2.130.10.10:FF:000143">
    <property type="entry name" value="U3 small nucleolar RNA-interacting protein 2 isoform X2"/>
    <property type="match status" value="1"/>
</dbReference>
<evidence type="ECO:0000256" key="15">
    <source>
        <dbReference type="ARBA" id="ARBA00065513"/>
    </source>
</evidence>
<keyword evidence="12" id="KW-0539">Nucleus</keyword>
<evidence type="ECO:0000256" key="4">
    <source>
        <dbReference type="ARBA" id="ARBA00022499"/>
    </source>
</evidence>
<keyword evidence="11" id="KW-0007">Acetylation</keyword>
<feature type="repeat" description="WD" evidence="19">
    <location>
        <begin position="276"/>
        <end position="317"/>
    </location>
</feature>
<accession>A0ABD0LWD3</accession>
<evidence type="ECO:0000313" key="21">
    <source>
        <dbReference type="EMBL" id="KAK7503349.1"/>
    </source>
</evidence>
<dbReference type="AlphaFoldDB" id="A0ABD0LWD3"/>
<dbReference type="CDD" id="cd00200">
    <property type="entry name" value="WD40"/>
    <property type="match status" value="1"/>
</dbReference>
<keyword evidence="7 19" id="KW-0853">WD repeat</keyword>
<evidence type="ECO:0000256" key="19">
    <source>
        <dbReference type="PROSITE-ProRule" id="PRU00221"/>
    </source>
</evidence>
<dbReference type="PROSITE" id="PS00678">
    <property type="entry name" value="WD_REPEATS_1"/>
    <property type="match status" value="1"/>
</dbReference>
<evidence type="ECO:0000256" key="16">
    <source>
        <dbReference type="ARBA" id="ARBA00074377"/>
    </source>
</evidence>
<feature type="repeat" description="WD" evidence="19">
    <location>
        <begin position="139"/>
        <end position="180"/>
    </location>
</feature>
<keyword evidence="4" id="KW-1017">Isopeptide bond</keyword>
<dbReference type="InterPro" id="IPR019775">
    <property type="entry name" value="WD40_repeat_CS"/>
</dbReference>
<dbReference type="PROSITE" id="PS50294">
    <property type="entry name" value="WD_REPEATS_REGION"/>
    <property type="match status" value="3"/>
</dbReference>
<dbReference type="PANTHER" id="PTHR19865:SF0">
    <property type="entry name" value="U3 SMALL NUCLEOLAR RNA-INTERACTING PROTEIN 2"/>
    <property type="match status" value="1"/>
</dbReference>
<keyword evidence="13" id="KW-0687">Ribonucleoprotein</keyword>
<keyword evidence="6" id="KW-0597">Phosphoprotein</keyword>
<evidence type="ECO:0000313" key="22">
    <source>
        <dbReference type="Proteomes" id="UP001519460"/>
    </source>
</evidence>
<evidence type="ECO:0000256" key="7">
    <source>
        <dbReference type="ARBA" id="ARBA00022574"/>
    </source>
</evidence>
<dbReference type="InterPro" id="IPR015943">
    <property type="entry name" value="WD40/YVTN_repeat-like_dom_sf"/>
</dbReference>
<keyword evidence="22" id="KW-1185">Reference proteome</keyword>
<evidence type="ECO:0000256" key="18">
    <source>
        <dbReference type="ARBA" id="ARBA00077445"/>
    </source>
</evidence>
<evidence type="ECO:0000256" key="8">
    <source>
        <dbReference type="ARBA" id="ARBA00022737"/>
    </source>
</evidence>
<comment type="function">
    <text evidence="14">Component of a nucleolar small nuclear ribonucleoprotein particle (snoRNP) thought to participate in the processing and modification of pre-ribosomal RNA (pre-rRNA). Part of the small subunit (SSU) processome, first precursor of the small eukaryotic ribosomal subunit. During the assembly of the SSU processome in the nucleolus, many ribosome biogenesis factors, an RNA chaperone and ribosomal proteins associate with the nascent pre-rRNA and work in concert to generate RNA folding, modifications, rearrangements and cleavage as well as targeted degradation of pre-ribosomal RNA by the RNA exosome.</text>
</comment>
<dbReference type="Gene3D" id="2.130.10.10">
    <property type="entry name" value="YVTN repeat-like/Quinoprotein amine dehydrogenase"/>
    <property type="match status" value="1"/>
</dbReference>
<feature type="region of interest" description="Disordered" evidence="20">
    <location>
        <begin position="1"/>
        <end position="77"/>
    </location>
</feature>
<feature type="repeat" description="WD" evidence="19">
    <location>
        <begin position="234"/>
        <end position="275"/>
    </location>
</feature>
<dbReference type="Proteomes" id="UP001519460">
    <property type="component" value="Unassembled WGS sequence"/>
</dbReference>
<dbReference type="PANTHER" id="PTHR19865">
    <property type="entry name" value="U3 SMALL NUCLEOLAR RNA INTERACTING PROTEIN 2"/>
    <property type="match status" value="1"/>
</dbReference>
<keyword evidence="3" id="KW-0488">Methylation</keyword>
<organism evidence="21 22">
    <name type="scientific">Batillaria attramentaria</name>
    <dbReference type="NCBI Taxonomy" id="370345"/>
    <lineage>
        <taxon>Eukaryota</taxon>
        <taxon>Metazoa</taxon>
        <taxon>Spiralia</taxon>
        <taxon>Lophotrochozoa</taxon>
        <taxon>Mollusca</taxon>
        <taxon>Gastropoda</taxon>
        <taxon>Caenogastropoda</taxon>
        <taxon>Sorbeoconcha</taxon>
        <taxon>Cerithioidea</taxon>
        <taxon>Batillariidae</taxon>
        <taxon>Batillaria</taxon>
    </lineage>
</organism>
<evidence type="ECO:0000256" key="6">
    <source>
        <dbReference type="ARBA" id="ARBA00022553"/>
    </source>
</evidence>